<organism evidence="1 2">
    <name type="scientific">Rosa chinensis</name>
    <name type="common">China rose</name>
    <dbReference type="NCBI Taxonomy" id="74649"/>
    <lineage>
        <taxon>Eukaryota</taxon>
        <taxon>Viridiplantae</taxon>
        <taxon>Streptophyta</taxon>
        <taxon>Embryophyta</taxon>
        <taxon>Tracheophyta</taxon>
        <taxon>Spermatophyta</taxon>
        <taxon>Magnoliopsida</taxon>
        <taxon>eudicotyledons</taxon>
        <taxon>Gunneridae</taxon>
        <taxon>Pentapetalae</taxon>
        <taxon>rosids</taxon>
        <taxon>fabids</taxon>
        <taxon>Rosales</taxon>
        <taxon>Rosaceae</taxon>
        <taxon>Rosoideae</taxon>
        <taxon>Rosoideae incertae sedis</taxon>
        <taxon>Rosa</taxon>
    </lineage>
</organism>
<gene>
    <name evidence="1" type="ORF">RchiOBHm_Chr7g0234191</name>
</gene>
<accession>A0A2P6PGH0</accession>
<keyword evidence="2" id="KW-1185">Reference proteome</keyword>
<dbReference type="EMBL" id="PDCK01000045">
    <property type="protein sequence ID" value="PRQ20988.1"/>
    <property type="molecule type" value="Genomic_DNA"/>
</dbReference>
<dbReference type="Proteomes" id="UP000238479">
    <property type="component" value="Chromosome 7"/>
</dbReference>
<evidence type="ECO:0000313" key="2">
    <source>
        <dbReference type="Proteomes" id="UP000238479"/>
    </source>
</evidence>
<proteinExistence type="predicted"/>
<name>A0A2P6PGH0_ROSCH</name>
<comment type="caution">
    <text evidence="1">The sequence shown here is derived from an EMBL/GenBank/DDBJ whole genome shotgun (WGS) entry which is preliminary data.</text>
</comment>
<dbReference type="AlphaFoldDB" id="A0A2P6PGH0"/>
<sequence length="55" mass="6379">MVPFRIFFFCLMPVHHLSCADPSFFLLIILSLLSFPRPHMKLLSSFQNHETASVN</sequence>
<evidence type="ECO:0000313" key="1">
    <source>
        <dbReference type="EMBL" id="PRQ20988.1"/>
    </source>
</evidence>
<dbReference type="Gramene" id="PRQ20988">
    <property type="protein sequence ID" value="PRQ20988"/>
    <property type="gene ID" value="RchiOBHm_Chr7g0234191"/>
</dbReference>
<reference evidence="1 2" key="1">
    <citation type="journal article" date="2018" name="Nat. Genet.">
        <title>The Rosa genome provides new insights in the design of modern roses.</title>
        <authorList>
            <person name="Bendahmane M."/>
        </authorList>
    </citation>
    <scope>NUCLEOTIDE SEQUENCE [LARGE SCALE GENOMIC DNA]</scope>
    <source>
        <strain evidence="2">cv. Old Blush</strain>
    </source>
</reference>
<protein>
    <submittedName>
        <fullName evidence="1">Uncharacterized protein</fullName>
    </submittedName>
</protein>